<dbReference type="EMBL" id="BGZK01003981">
    <property type="protein sequence ID" value="GBP06026.1"/>
    <property type="molecule type" value="Genomic_DNA"/>
</dbReference>
<dbReference type="Proteomes" id="UP000299102">
    <property type="component" value="Unassembled WGS sequence"/>
</dbReference>
<accession>A0A4C1SVQ0</accession>
<dbReference type="GO" id="GO:0005758">
    <property type="term" value="C:mitochondrial intermembrane space"/>
    <property type="evidence" value="ECO:0007669"/>
    <property type="project" value="InterPro"/>
</dbReference>
<dbReference type="GO" id="GO:0033617">
    <property type="term" value="P:mitochondrial respiratory chain complex IV assembly"/>
    <property type="evidence" value="ECO:0007669"/>
    <property type="project" value="InterPro"/>
</dbReference>
<protein>
    <submittedName>
        <fullName evidence="1">Cytochrome c oxidase assembly factor 4 homolog, mitochondrial</fullName>
    </submittedName>
</protein>
<evidence type="ECO:0000313" key="1">
    <source>
        <dbReference type="EMBL" id="GBP06026.1"/>
    </source>
</evidence>
<evidence type="ECO:0000313" key="2">
    <source>
        <dbReference type="Proteomes" id="UP000299102"/>
    </source>
</evidence>
<sequence>MTVKPPNKVTDSEEDPVEVMLKKTGCIELHYKVQECIAMTQDWRKCQNEVNEFRSCMNKHQQEKNRKSCAAAVSLLHGRVGRWSGREIARSALSLARSAQAERGNESCFFVRAAGVHRSFYYHYGVKLYADHDDVALNESTLKCLAVRSWADTVAIVLQFVTLFQPMTPPMGPAQVACYGCQTTTHIVHLLLPLGLYCFQDHLHFLESNLSSLVDKSAPRLQRVEYLSKSSGPRYLFITLLLSVNLTTLSVFPARLLSFESPPPNVTTYRYQGLRVMKTETEKTEGQDPESVQNKINKPRIEDPRLHVLDRNYQLSAERLKLEEFYSFKFKL</sequence>
<gene>
    <name evidence="1" type="primary">COA4</name>
    <name evidence="1" type="ORF">EVAR_100827_1</name>
</gene>
<dbReference type="AlphaFoldDB" id="A0A4C1SVQ0"/>
<dbReference type="PANTHER" id="PTHR13639:SF2">
    <property type="entry name" value="CYTOCHROME C OXIDASE ASSEMBLY FACTOR 4 HOMOLOG, MITOCHONDRIAL"/>
    <property type="match status" value="1"/>
</dbReference>
<dbReference type="InterPro" id="IPR039870">
    <property type="entry name" value="Coa4-like"/>
</dbReference>
<dbReference type="PANTHER" id="PTHR13639">
    <property type="entry name" value="CYTOCHROME C OXIDASE ASSEMBLY FACTOR 4 HOMOLOG, MITOCHONDRIAL"/>
    <property type="match status" value="1"/>
</dbReference>
<comment type="caution">
    <text evidence="1">The sequence shown here is derived from an EMBL/GenBank/DDBJ whole genome shotgun (WGS) entry which is preliminary data.</text>
</comment>
<reference evidence="1 2" key="1">
    <citation type="journal article" date="2019" name="Commun. Biol.">
        <title>The bagworm genome reveals a unique fibroin gene that provides high tensile strength.</title>
        <authorList>
            <person name="Kono N."/>
            <person name="Nakamura H."/>
            <person name="Ohtoshi R."/>
            <person name="Tomita M."/>
            <person name="Numata K."/>
            <person name="Arakawa K."/>
        </authorList>
    </citation>
    <scope>NUCLEOTIDE SEQUENCE [LARGE SCALE GENOMIC DNA]</scope>
</reference>
<dbReference type="STRING" id="151549.A0A4C1SVQ0"/>
<proteinExistence type="predicted"/>
<keyword evidence="2" id="KW-1185">Reference proteome</keyword>
<organism evidence="1 2">
    <name type="scientific">Eumeta variegata</name>
    <name type="common">Bagworm moth</name>
    <name type="synonym">Eumeta japonica</name>
    <dbReference type="NCBI Taxonomy" id="151549"/>
    <lineage>
        <taxon>Eukaryota</taxon>
        <taxon>Metazoa</taxon>
        <taxon>Ecdysozoa</taxon>
        <taxon>Arthropoda</taxon>
        <taxon>Hexapoda</taxon>
        <taxon>Insecta</taxon>
        <taxon>Pterygota</taxon>
        <taxon>Neoptera</taxon>
        <taxon>Endopterygota</taxon>
        <taxon>Lepidoptera</taxon>
        <taxon>Glossata</taxon>
        <taxon>Ditrysia</taxon>
        <taxon>Tineoidea</taxon>
        <taxon>Psychidae</taxon>
        <taxon>Oiketicinae</taxon>
        <taxon>Eumeta</taxon>
    </lineage>
</organism>
<name>A0A4C1SVQ0_EUMVA</name>
<dbReference type="OrthoDB" id="5586401at2759"/>